<feature type="transmembrane region" description="Helical" evidence="1">
    <location>
        <begin position="20"/>
        <end position="40"/>
    </location>
</feature>
<dbReference type="Pfam" id="PF00899">
    <property type="entry name" value="ThiF"/>
    <property type="match status" value="1"/>
</dbReference>
<dbReference type="STRING" id="52.CMC5_032930"/>
<sequence>MSHARRAVAPQLPADHGPLLLIGAGGIGAPAVLALAAAGLRRLRVVDDDEVDLTNLHRQILFADTDVGRPKLDAFVDALALRAPDLTVDPRPGRFTPDTVDDLLQGIGVVLDATDNFASRFLIADACYLAGVPVVHAAAIRWRATVLATAARGAPCYRCLFEDLPEGPAPDCATAGVMGPVCGVSGAIAADRALALLRGDPTAAGHVTTYDGLTDRLRRVPIAARATCALCGPDRTIRSIDLSRYIADECAAQIGDHHG</sequence>
<dbReference type="InterPro" id="IPR035985">
    <property type="entry name" value="Ubiquitin-activating_enz"/>
</dbReference>
<keyword evidence="1" id="KW-1133">Transmembrane helix</keyword>
<dbReference type="SUPFAM" id="SSF69572">
    <property type="entry name" value="Activating enzymes of the ubiquitin-like proteins"/>
    <property type="match status" value="1"/>
</dbReference>
<dbReference type="PANTHER" id="PTHR10953">
    <property type="entry name" value="UBIQUITIN-ACTIVATING ENZYME E1"/>
    <property type="match status" value="1"/>
</dbReference>
<evidence type="ECO:0000313" key="4">
    <source>
        <dbReference type="Proteomes" id="UP000067626"/>
    </source>
</evidence>
<keyword evidence="1" id="KW-0812">Transmembrane</keyword>
<dbReference type="InterPro" id="IPR045886">
    <property type="entry name" value="ThiF/MoeB/HesA"/>
</dbReference>
<dbReference type="Proteomes" id="UP000067626">
    <property type="component" value="Chromosome"/>
</dbReference>
<dbReference type="GO" id="GO:0005737">
    <property type="term" value="C:cytoplasm"/>
    <property type="evidence" value="ECO:0007669"/>
    <property type="project" value="TreeGrafter"/>
</dbReference>
<dbReference type="PATRIC" id="fig|52.7.peg.3619"/>
<dbReference type="AlphaFoldDB" id="A0A0K1EE55"/>
<evidence type="ECO:0000256" key="1">
    <source>
        <dbReference type="SAM" id="Phobius"/>
    </source>
</evidence>
<proteinExistence type="predicted"/>
<dbReference type="GO" id="GO:0008641">
    <property type="term" value="F:ubiquitin-like modifier activating enzyme activity"/>
    <property type="evidence" value="ECO:0007669"/>
    <property type="project" value="InterPro"/>
</dbReference>
<keyword evidence="1" id="KW-0472">Membrane</keyword>
<dbReference type="RefSeq" id="WP_082362531.1">
    <property type="nucleotide sequence ID" value="NZ_CP012159.1"/>
</dbReference>
<dbReference type="Gene3D" id="3.40.50.720">
    <property type="entry name" value="NAD(P)-binding Rossmann-like Domain"/>
    <property type="match status" value="1"/>
</dbReference>
<keyword evidence="4" id="KW-1185">Reference proteome</keyword>
<dbReference type="EMBL" id="CP012159">
    <property type="protein sequence ID" value="AKT39146.1"/>
    <property type="molecule type" value="Genomic_DNA"/>
</dbReference>
<dbReference type="GO" id="GO:0004792">
    <property type="term" value="F:thiosulfate-cyanide sulfurtransferase activity"/>
    <property type="evidence" value="ECO:0007669"/>
    <property type="project" value="TreeGrafter"/>
</dbReference>
<organism evidence="3 4">
    <name type="scientific">Chondromyces crocatus</name>
    <dbReference type="NCBI Taxonomy" id="52"/>
    <lineage>
        <taxon>Bacteria</taxon>
        <taxon>Pseudomonadati</taxon>
        <taxon>Myxococcota</taxon>
        <taxon>Polyangia</taxon>
        <taxon>Polyangiales</taxon>
        <taxon>Polyangiaceae</taxon>
        <taxon>Chondromyces</taxon>
    </lineage>
</organism>
<dbReference type="InterPro" id="IPR000594">
    <property type="entry name" value="ThiF_NAD_FAD-bd"/>
</dbReference>
<evidence type="ECO:0000259" key="2">
    <source>
        <dbReference type="Pfam" id="PF00899"/>
    </source>
</evidence>
<accession>A0A0K1EE55</accession>
<evidence type="ECO:0000313" key="3">
    <source>
        <dbReference type="EMBL" id="AKT39146.1"/>
    </source>
</evidence>
<dbReference type="KEGG" id="ccro:CMC5_032930"/>
<dbReference type="CDD" id="cd00757">
    <property type="entry name" value="ThiF_MoeB_HesA_family"/>
    <property type="match status" value="1"/>
</dbReference>
<dbReference type="OrthoDB" id="9804286at2"/>
<dbReference type="GO" id="GO:0016779">
    <property type="term" value="F:nucleotidyltransferase activity"/>
    <property type="evidence" value="ECO:0007669"/>
    <property type="project" value="TreeGrafter"/>
</dbReference>
<protein>
    <recommendedName>
        <fullName evidence="2">THIF-type NAD/FAD binding fold domain-containing protein</fullName>
    </recommendedName>
</protein>
<reference evidence="3 4" key="1">
    <citation type="submission" date="2015-07" db="EMBL/GenBank/DDBJ databases">
        <title>Genome analysis of myxobacterium Chondromyces crocatus Cm c5 reveals a high potential for natural compound synthesis and the genetic basis for the loss of fruiting body formation.</title>
        <authorList>
            <person name="Zaburannyi N."/>
            <person name="Bunk B."/>
            <person name="Maier J."/>
            <person name="Overmann J."/>
            <person name="Mueller R."/>
        </authorList>
    </citation>
    <scope>NUCLEOTIDE SEQUENCE [LARGE SCALE GENOMIC DNA]</scope>
    <source>
        <strain evidence="3 4">Cm c5</strain>
    </source>
</reference>
<gene>
    <name evidence="3" type="ORF">CMC5_032930</name>
</gene>
<dbReference type="PANTHER" id="PTHR10953:SF102">
    <property type="entry name" value="ADENYLYLTRANSFERASE AND SULFURTRANSFERASE MOCS3"/>
    <property type="match status" value="1"/>
</dbReference>
<name>A0A0K1EE55_CHOCO</name>
<feature type="domain" description="THIF-type NAD/FAD binding fold" evidence="2">
    <location>
        <begin position="19"/>
        <end position="227"/>
    </location>
</feature>